<gene>
    <name evidence="3" type="ORF">LY89DRAFT_699675</name>
</gene>
<organism evidence="3 4">
    <name type="scientific">Mollisia scopiformis</name>
    <name type="common">Conifer needle endophyte fungus</name>
    <name type="synonym">Phialocephala scopiformis</name>
    <dbReference type="NCBI Taxonomy" id="149040"/>
    <lineage>
        <taxon>Eukaryota</taxon>
        <taxon>Fungi</taxon>
        <taxon>Dikarya</taxon>
        <taxon>Ascomycota</taxon>
        <taxon>Pezizomycotina</taxon>
        <taxon>Leotiomycetes</taxon>
        <taxon>Helotiales</taxon>
        <taxon>Mollisiaceae</taxon>
        <taxon>Mollisia</taxon>
    </lineage>
</organism>
<dbReference type="InterPro" id="IPR016135">
    <property type="entry name" value="UBQ-conjugating_enzyme/RWD"/>
</dbReference>
<dbReference type="Gene3D" id="3.10.110.10">
    <property type="entry name" value="Ubiquitin Conjugating Enzyme"/>
    <property type="match status" value="1"/>
</dbReference>
<dbReference type="OrthoDB" id="109543at2759"/>
<feature type="compositionally biased region" description="Basic residues" evidence="1">
    <location>
        <begin position="583"/>
        <end position="594"/>
    </location>
</feature>
<dbReference type="EMBL" id="KQ947424">
    <property type="protein sequence ID" value="KUJ12345.1"/>
    <property type="molecule type" value="Genomic_DNA"/>
</dbReference>
<evidence type="ECO:0000313" key="3">
    <source>
        <dbReference type="EMBL" id="KUJ12345.1"/>
    </source>
</evidence>
<dbReference type="GeneID" id="28826798"/>
<dbReference type="KEGG" id="psco:LY89DRAFT_699675"/>
<proteinExistence type="predicted"/>
<dbReference type="RefSeq" id="XP_018066700.1">
    <property type="nucleotide sequence ID" value="XM_018217072.1"/>
</dbReference>
<reference evidence="3 4" key="1">
    <citation type="submission" date="2015-10" db="EMBL/GenBank/DDBJ databases">
        <title>Full genome of DAOMC 229536 Phialocephala scopiformis, a fungal endophyte of spruce producing the potent anti-insectan compound rugulosin.</title>
        <authorList>
            <consortium name="DOE Joint Genome Institute"/>
            <person name="Walker A.K."/>
            <person name="Frasz S.L."/>
            <person name="Seifert K.A."/>
            <person name="Miller J.D."/>
            <person name="Mondo S.J."/>
            <person name="Labutti K."/>
            <person name="Lipzen A."/>
            <person name="Dockter R."/>
            <person name="Kennedy M."/>
            <person name="Grigoriev I.V."/>
            <person name="Spatafora J.W."/>
        </authorList>
    </citation>
    <scope>NUCLEOTIDE SEQUENCE [LARGE SCALE GENOMIC DNA]</scope>
    <source>
        <strain evidence="3 4">CBS 120377</strain>
    </source>
</reference>
<sequence length="594" mass="67631">MASPLRLRLLQDIAEMQTNHYPGIALYIQDDDISTGCLILTVKGYGPMHLTINFNSDYPLTPPVIRMDSKMDYTPAYTLKGIAIQLLSFFSNDKIQQVSDFFFTLEDFRNLHVEQNAGMPPYECVKCDFSTHIETSISDSVQDLQNQTKSNQIIDTSSRPPCIQAAKLPDEMLLSVFEYLESENLLAFAEAWPKIADVIVKYNVIRTRELHCFCLKQDYMTSKLGVGISLTKEEKGNKALLGSEFDLLSEDAFELGIRRSVQGLPFRFWLPLPLSESHWERVRDDVDPALAIIADRAGYGDVENVYVLFKLLNDVIVRLSKETEETTYRSPIYPYEEKAKSTLKHASEKAIESYYHIFHLLLCKATGDPWIVDYANTIIDSFEKGATSRDYIQNLGHFLIATLISDREVSKKMIQNIITEAATRNVNRVLQKHPELAYLEPTTVSKYRLQKSFEASKTSYRILMFLNIFRRTALRDSAFARHGAPPPGGAKELAEDIKRIHAIDNFGHFLLVMGMPMMPKEWVCQFLRDRMKDAIRLGYCGMSLTQGQAMTLRREKEPNIAVAPGIFFLNPPKPEKDGGYNFRAKHGGKGRGRK</sequence>
<dbReference type="AlphaFoldDB" id="A0A194WWM0"/>
<dbReference type="Proteomes" id="UP000070700">
    <property type="component" value="Unassembled WGS sequence"/>
</dbReference>
<evidence type="ECO:0000256" key="1">
    <source>
        <dbReference type="SAM" id="MobiDB-lite"/>
    </source>
</evidence>
<keyword evidence="4" id="KW-1185">Reference proteome</keyword>
<name>A0A194WWM0_MOLSC</name>
<protein>
    <recommendedName>
        <fullName evidence="2">F-box domain-containing protein</fullName>
    </recommendedName>
</protein>
<dbReference type="InterPro" id="IPR001810">
    <property type="entry name" value="F-box_dom"/>
</dbReference>
<dbReference type="PROSITE" id="PS50181">
    <property type="entry name" value="FBOX"/>
    <property type="match status" value="1"/>
</dbReference>
<feature type="region of interest" description="Disordered" evidence="1">
    <location>
        <begin position="574"/>
        <end position="594"/>
    </location>
</feature>
<dbReference type="InParanoid" id="A0A194WWM0"/>
<accession>A0A194WWM0</accession>
<evidence type="ECO:0000259" key="2">
    <source>
        <dbReference type="PROSITE" id="PS50181"/>
    </source>
</evidence>
<dbReference type="STRING" id="149040.A0A194WWM0"/>
<feature type="domain" description="F-box" evidence="2">
    <location>
        <begin position="162"/>
        <end position="208"/>
    </location>
</feature>
<evidence type="ECO:0000313" key="4">
    <source>
        <dbReference type="Proteomes" id="UP000070700"/>
    </source>
</evidence>
<dbReference type="SUPFAM" id="SSF54495">
    <property type="entry name" value="UBC-like"/>
    <property type="match status" value="1"/>
</dbReference>